<dbReference type="PATRIC" id="fig|1209989.3.peg.37"/>
<dbReference type="Proteomes" id="UP000010802">
    <property type="component" value="Chromosome"/>
</dbReference>
<dbReference type="PANTHER" id="PTHR33055:SF15">
    <property type="entry name" value="TRANSPOSASE-RELATED"/>
    <property type="match status" value="1"/>
</dbReference>
<gene>
    <name evidence="2" type="ordered locus">TEPIRE1_0034</name>
</gene>
<dbReference type="InterPro" id="IPR047650">
    <property type="entry name" value="Transpos_IS110"/>
</dbReference>
<dbReference type="EMBL" id="HF563609">
    <property type="protein sequence ID" value="CCP24710.1"/>
    <property type="molecule type" value="Genomic_DNA"/>
</dbReference>
<dbReference type="KEGG" id="tae:TepiRe1_0034"/>
<organism evidence="2 3">
    <name type="scientific">Tepidanaerobacter acetatoxydans (strain DSM 21804 / JCM 16047 / Re1)</name>
    <dbReference type="NCBI Taxonomy" id="1209989"/>
    <lineage>
        <taxon>Bacteria</taxon>
        <taxon>Bacillati</taxon>
        <taxon>Bacillota</taxon>
        <taxon>Clostridia</taxon>
        <taxon>Thermosediminibacterales</taxon>
        <taxon>Tepidanaerobacteraceae</taxon>
        <taxon>Tepidanaerobacter</taxon>
    </lineage>
</organism>
<dbReference type="OrthoDB" id="9811278at2"/>
<dbReference type="eggNOG" id="COG3547">
    <property type="taxonomic scope" value="Bacteria"/>
</dbReference>
<feature type="domain" description="Transposase IS116/IS110/IS902 C-terminal" evidence="1">
    <location>
        <begin position="2"/>
        <end position="75"/>
    </location>
</feature>
<dbReference type="HOGENOM" id="CLU_1685712_0_0_9"/>
<keyword evidence="3" id="KW-1185">Reference proteome</keyword>
<evidence type="ECO:0000313" key="2">
    <source>
        <dbReference type="EMBL" id="CCP24710.1"/>
    </source>
</evidence>
<proteinExistence type="predicted"/>
<evidence type="ECO:0000259" key="1">
    <source>
        <dbReference type="Pfam" id="PF02371"/>
    </source>
</evidence>
<reference evidence="3" key="1">
    <citation type="journal article" date="2013" name="Genome Announc.">
        <title>First genome sequence of a syntrophic acetate-oxidizing bacterium, Tepidanaerobacter acetatoxydans strain Re1.</title>
        <authorList>
            <person name="Manzoor S."/>
            <person name="Bongcam-Rudloff E."/>
            <person name="Schnurer A."/>
            <person name="Muller B."/>
        </authorList>
    </citation>
    <scope>NUCLEOTIDE SEQUENCE [LARGE SCALE GENOMIC DNA]</scope>
    <source>
        <strain evidence="3">Re1</strain>
    </source>
</reference>
<protein>
    <recommendedName>
        <fullName evidence="1">Transposase IS116/IS110/IS902 C-terminal domain-containing protein</fullName>
    </recommendedName>
</protein>
<accession>L0RVA6</accession>
<dbReference type="Pfam" id="PF02371">
    <property type="entry name" value="Transposase_20"/>
    <property type="match status" value="1"/>
</dbReference>
<dbReference type="GO" id="GO:0004803">
    <property type="term" value="F:transposase activity"/>
    <property type="evidence" value="ECO:0007669"/>
    <property type="project" value="InterPro"/>
</dbReference>
<name>L0RVA6_TEPAE</name>
<dbReference type="GO" id="GO:0006313">
    <property type="term" value="P:DNA transposition"/>
    <property type="evidence" value="ECO:0007669"/>
    <property type="project" value="InterPro"/>
</dbReference>
<evidence type="ECO:0000313" key="3">
    <source>
        <dbReference type="Proteomes" id="UP000010802"/>
    </source>
</evidence>
<dbReference type="InterPro" id="IPR003346">
    <property type="entry name" value="Transposase_20"/>
</dbReference>
<sequence length="156" mass="18102">MLASGILAEIGTITTFDSHNALAQYAGLTWRVKQSGNYSADDTRMTKTGNRYLRYYLIEAANSVKNHVPEYKEYYYKKFGEVTCHQHKRALALTARKLVRLIFSLLTKNQIYFLKNDPIDTYIILNNDSFYLILDKDNIYLFNKTSNALTFYGEKP</sequence>
<dbReference type="GO" id="GO:0003677">
    <property type="term" value="F:DNA binding"/>
    <property type="evidence" value="ECO:0007669"/>
    <property type="project" value="InterPro"/>
</dbReference>
<dbReference type="AlphaFoldDB" id="L0RVA6"/>
<dbReference type="PANTHER" id="PTHR33055">
    <property type="entry name" value="TRANSPOSASE FOR INSERTION SEQUENCE ELEMENT IS1111A"/>
    <property type="match status" value="1"/>
</dbReference>